<evidence type="ECO:0000313" key="4">
    <source>
        <dbReference type="EMBL" id="WPC05166.1"/>
    </source>
</evidence>
<sequence>MSTTTRLLCALAFLCTSLLPASPALGATPACLEPGGMGGTGAVATGGVGGTGAPAEQGGVGGTGATDNGGIGGTGIVGTITGFGSICVNGVEVHFDNQLVLSENGLPASSDRLAIGQVVAVEARPSKRGLEARSIAILHAYEGPITALAAGAAPLRVMGQPVRVAAGARVAQGLRPGEAVRVSGLRNARGEVLASRIDRAANLTQVSAIGTAARGGDLHGLALSKPLAVSGEVLVRGTWNGRQLEVVQTHRDPGMPFAGRVRHALVEGLVRGRQGNRIAFGGFTAQVDRDTAYLGGQAADLALDRRIRVTGEFGKGRDIRALRIEFSREQPAAPGHSGSGQHAPSATADEQQQGRSAERDDLESRERGDDGETRERLERRDDGETRERIERREESASGELERIERIEVRDAPDRLETRERIEIFENGVRVERIERIERVERGDKPERVERVERVDRPERLERPDRVDNSGRH</sequence>
<proteinExistence type="predicted"/>
<keyword evidence="2" id="KW-0732">Signal</keyword>
<feature type="domain" description="DUF5666" evidence="3">
    <location>
        <begin position="142"/>
        <end position="197"/>
    </location>
</feature>
<dbReference type="EMBL" id="CP137892">
    <property type="protein sequence ID" value="WPC05166.1"/>
    <property type="molecule type" value="Genomic_DNA"/>
</dbReference>
<feature type="compositionally biased region" description="Basic and acidic residues" evidence="1">
    <location>
        <begin position="356"/>
        <end position="398"/>
    </location>
</feature>
<dbReference type="Pfam" id="PF18914">
    <property type="entry name" value="DUF5666"/>
    <property type="match status" value="3"/>
</dbReference>
<evidence type="ECO:0000256" key="1">
    <source>
        <dbReference type="SAM" id="MobiDB-lite"/>
    </source>
</evidence>
<feature type="domain" description="DUF5666" evidence="3">
    <location>
        <begin position="75"/>
        <end position="135"/>
    </location>
</feature>
<dbReference type="RefSeq" id="WP_318644337.1">
    <property type="nucleotide sequence ID" value="NZ_CP137892.1"/>
</dbReference>
<evidence type="ECO:0000313" key="5">
    <source>
        <dbReference type="Proteomes" id="UP001305928"/>
    </source>
</evidence>
<name>A0ABZ0PW79_9PSED</name>
<feature type="chain" id="PRO_5046252200" evidence="2">
    <location>
        <begin position="27"/>
        <end position="472"/>
    </location>
</feature>
<feature type="region of interest" description="Disordered" evidence="1">
    <location>
        <begin position="452"/>
        <end position="472"/>
    </location>
</feature>
<reference evidence="4 5" key="1">
    <citation type="submission" date="2023-11" db="EMBL/GenBank/DDBJ databases">
        <title>Complete genome of Pseudomonas benzenivorans BA3361.</title>
        <authorList>
            <person name="Shin S.Y."/>
            <person name="Song J."/>
            <person name="Kang H."/>
        </authorList>
    </citation>
    <scope>NUCLEOTIDE SEQUENCE [LARGE SCALE GENOMIC DNA]</scope>
    <source>
        <strain evidence="4 5">HNIBRBA3361</strain>
    </source>
</reference>
<dbReference type="InterPro" id="IPR043724">
    <property type="entry name" value="DUF5666"/>
</dbReference>
<keyword evidence="5" id="KW-1185">Reference proteome</keyword>
<gene>
    <name evidence="4" type="ORF">SBP02_20810</name>
</gene>
<feature type="signal peptide" evidence="2">
    <location>
        <begin position="1"/>
        <end position="26"/>
    </location>
</feature>
<evidence type="ECO:0000256" key="2">
    <source>
        <dbReference type="SAM" id="SignalP"/>
    </source>
</evidence>
<protein>
    <submittedName>
        <fullName evidence="4">DUF5666 domain-containing protein</fullName>
    </submittedName>
</protein>
<feature type="domain" description="DUF5666" evidence="3">
    <location>
        <begin position="267"/>
        <end position="325"/>
    </location>
</feature>
<accession>A0ABZ0PW79</accession>
<evidence type="ECO:0000259" key="3">
    <source>
        <dbReference type="Pfam" id="PF18914"/>
    </source>
</evidence>
<feature type="region of interest" description="Disordered" evidence="1">
    <location>
        <begin position="330"/>
        <end position="398"/>
    </location>
</feature>
<dbReference type="Proteomes" id="UP001305928">
    <property type="component" value="Chromosome"/>
</dbReference>
<organism evidence="4 5">
    <name type="scientific">Pseudomonas benzenivorans</name>
    <dbReference type="NCBI Taxonomy" id="556533"/>
    <lineage>
        <taxon>Bacteria</taxon>
        <taxon>Pseudomonadati</taxon>
        <taxon>Pseudomonadota</taxon>
        <taxon>Gammaproteobacteria</taxon>
        <taxon>Pseudomonadales</taxon>
        <taxon>Pseudomonadaceae</taxon>
        <taxon>Pseudomonas</taxon>
    </lineage>
</organism>
<feature type="compositionally biased region" description="Polar residues" evidence="1">
    <location>
        <begin position="339"/>
        <end position="355"/>
    </location>
</feature>